<dbReference type="AlphaFoldDB" id="A0A9D1L8B3"/>
<evidence type="ECO:0000313" key="1">
    <source>
        <dbReference type="EMBL" id="HIU28734.1"/>
    </source>
</evidence>
<reference evidence="1" key="2">
    <citation type="journal article" date="2021" name="PeerJ">
        <title>Extensive microbial diversity within the chicken gut microbiome revealed by metagenomics and culture.</title>
        <authorList>
            <person name="Gilroy R."/>
            <person name="Ravi A."/>
            <person name="Getino M."/>
            <person name="Pursley I."/>
            <person name="Horton D.L."/>
            <person name="Alikhan N.F."/>
            <person name="Baker D."/>
            <person name="Gharbi K."/>
            <person name="Hall N."/>
            <person name="Watson M."/>
            <person name="Adriaenssens E.M."/>
            <person name="Foster-Nyarko E."/>
            <person name="Jarju S."/>
            <person name="Secka A."/>
            <person name="Antonio M."/>
            <person name="Oren A."/>
            <person name="Chaudhuri R.R."/>
            <person name="La Ragione R."/>
            <person name="Hildebrand F."/>
            <person name="Pallen M.J."/>
        </authorList>
    </citation>
    <scope>NUCLEOTIDE SEQUENCE</scope>
    <source>
        <strain evidence="1">CHK195-4489</strain>
    </source>
</reference>
<gene>
    <name evidence="1" type="ORF">IAD50_00375</name>
</gene>
<proteinExistence type="predicted"/>
<sequence length="159" mass="17589">HVIEPMEILTSQSDPSHSTICFYSLGNYISNQNRLSFSDLDYDIRPYTENGLMVTLTIRKYSTGDVYVKSIDYTPTWVHRYPDGSGYQYNVVPLPQANSDPAGYGLTESDFGVDHAAAALQMTDPVFSAPVLAFNTKMADEIAAFSQAYYDNLKSATSG</sequence>
<evidence type="ECO:0000313" key="2">
    <source>
        <dbReference type="Proteomes" id="UP000824089"/>
    </source>
</evidence>
<dbReference type="EMBL" id="DVMM01000007">
    <property type="protein sequence ID" value="HIU28734.1"/>
    <property type="molecule type" value="Genomic_DNA"/>
</dbReference>
<accession>A0A9D1L8B3</accession>
<comment type="caution">
    <text evidence="1">The sequence shown here is derived from an EMBL/GenBank/DDBJ whole genome shotgun (WGS) entry which is preliminary data.</text>
</comment>
<protein>
    <submittedName>
        <fullName evidence="1">Uncharacterized protein</fullName>
    </submittedName>
</protein>
<organism evidence="1 2">
    <name type="scientific">Candidatus Egerieisoma faecipullorum</name>
    <dbReference type="NCBI Taxonomy" id="2840963"/>
    <lineage>
        <taxon>Bacteria</taxon>
        <taxon>Bacillati</taxon>
        <taxon>Bacillota</taxon>
        <taxon>Clostridia</taxon>
        <taxon>Eubacteriales</taxon>
        <taxon>Clostridiaceae</taxon>
        <taxon>Clostridiaceae incertae sedis</taxon>
        <taxon>Candidatus Egerieisoma</taxon>
    </lineage>
</organism>
<feature type="non-terminal residue" evidence="1">
    <location>
        <position position="1"/>
    </location>
</feature>
<dbReference type="Proteomes" id="UP000824089">
    <property type="component" value="Unassembled WGS sequence"/>
</dbReference>
<reference evidence="1" key="1">
    <citation type="submission" date="2020-10" db="EMBL/GenBank/DDBJ databases">
        <authorList>
            <person name="Gilroy R."/>
        </authorList>
    </citation>
    <scope>NUCLEOTIDE SEQUENCE</scope>
    <source>
        <strain evidence="1">CHK195-4489</strain>
    </source>
</reference>
<name>A0A9D1L8B3_9CLOT</name>